<organism evidence="2 3">
    <name type="scientific">Flaviramulus aquimarinus</name>
    <dbReference type="NCBI Taxonomy" id="1170456"/>
    <lineage>
        <taxon>Bacteria</taxon>
        <taxon>Pseudomonadati</taxon>
        <taxon>Bacteroidota</taxon>
        <taxon>Flavobacteriia</taxon>
        <taxon>Flavobacteriales</taxon>
        <taxon>Flavobacteriaceae</taxon>
        <taxon>Flaviramulus</taxon>
    </lineage>
</organism>
<gene>
    <name evidence="2" type="ORF">GCM10023311_11600</name>
</gene>
<dbReference type="RefSeq" id="WP_345273098.1">
    <property type="nucleotide sequence ID" value="NZ_BAABJH010000001.1"/>
</dbReference>
<dbReference type="Pfam" id="PF10677">
    <property type="entry name" value="DUF2490"/>
    <property type="match status" value="1"/>
</dbReference>
<dbReference type="EMBL" id="BAABJH010000001">
    <property type="protein sequence ID" value="GAA4889259.1"/>
    <property type="molecule type" value="Genomic_DNA"/>
</dbReference>
<comment type="caution">
    <text evidence="2">The sequence shown here is derived from an EMBL/GenBank/DDBJ whole genome shotgun (WGS) entry which is preliminary data.</text>
</comment>
<keyword evidence="3" id="KW-1185">Reference proteome</keyword>
<name>A0ABP9F3V9_9FLAO</name>
<accession>A0ABP9F3V9</accession>
<evidence type="ECO:0000256" key="1">
    <source>
        <dbReference type="SAM" id="SignalP"/>
    </source>
</evidence>
<dbReference type="InterPro" id="IPR019619">
    <property type="entry name" value="DUF2490"/>
</dbReference>
<feature type="signal peptide" evidence="1">
    <location>
        <begin position="1"/>
        <end position="21"/>
    </location>
</feature>
<proteinExistence type="predicted"/>
<feature type="chain" id="PRO_5045235422" description="DUF2490 domain-containing protein" evidence="1">
    <location>
        <begin position="22"/>
        <end position="226"/>
    </location>
</feature>
<reference evidence="3" key="1">
    <citation type="journal article" date="2019" name="Int. J. Syst. Evol. Microbiol.">
        <title>The Global Catalogue of Microorganisms (GCM) 10K type strain sequencing project: providing services to taxonomists for standard genome sequencing and annotation.</title>
        <authorList>
            <consortium name="The Broad Institute Genomics Platform"/>
            <consortium name="The Broad Institute Genome Sequencing Center for Infectious Disease"/>
            <person name="Wu L."/>
            <person name="Ma J."/>
        </authorList>
    </citation>
    <scope>NUCLEOTIDE SEQUENCE [LARGE SCALE GENOMIC DNA]</scope>
    <source>
        <strain evidence="3">JCM 18274</strain>
    </source>
</reference>
<sequence length="226" mass="26553">MHYTKNLICAVLLFVCFKNGAQNNFETLGESAFAVNHKVSKNYSLNFALKNRYCLYKTVDFTFEQRQIDIVHFSTFKLNYNHDLSVGLQYRNRDLFNNSSNELRITEQFNYKKQKIGIRYGHRFRAEQRILNTKTIFRQRYRFAIDFPLNGEKLNIGESYLVNTVEGLLSVSKKDRPEADIRISSQIGWQVTEVLKLQTGLEHRFEAFNLKTKNNLFILTTAVLKI</sequence>
<protein>
    <recommendedName>
        <fullName evidence="4">DUF2490 domain-containing protein</fullName>
    </recommendedName>
</protein>
<dbReference type="Proteomes" id="UP001500433">
    <property type="component" value="Unassembled WGS sequence"/>
</dbReference>
<keyword evidence="1" id="KW-0732">Signal</keyword>
<evidence type="ECO:0008006" key="4">
    <source>
        <dbReference type="Google" id="ProtNLM"/>
    </source>
</evidence>
<evidence type="ECO:0000313" key="3">
    <source>
        <dbReference type="Proteomes" id="UP001500433"/>
    </source>
</evidence>
<evidence type="ECO:0000313" key="2">
    <source>
        <dbReference type="EMBL" id="GAA4889259.1"/>
    </source>
</evidence>